<dbReference type="GO" id="GO:0005886">
    <property type="term" value="C:plasma membrane"/>
    <property type="evidence" value="ECO:0007669"/>
    <property type="project" value="UniProtKB-SubCell"/>
</dbReference>
<comment type="subcellular location">
    <subcellularLocation>
        <location evidence="1">Cell membrane</location>
        <topology evidence="1">Multi-pass membrane protein</topology>
    </subcellularLocation>
</comment>
<protein>
    <submittedName>
        <fullName evidence="8">Transglycosylase</fullName>
    </submittedName>
</protein>
<name>A0A512DEZ4_9CELL</name>
<reference evidence="8 9" key="1">
    <citation type="submission" date="2019-07" db="EMBL/GenBank/DDBJ databases">
        <title>Whole genome shotgun sequence of Cellulomonas aerilata NBRC 106308.</title>
        <authorList>
            <person name="Hosoyama A."/>
            <person name="Uohara A."/>
            <person name="Ohji S."/>
            <person name="Ichikawa N."/>
        </authorList>
    </citation>
    <scope>NUCLEOTIDE SEQUENCE [LARGE SCALE GENOMIC DNA]</scope>
    <source>
        <strain evidence="8 9">NBRC 106308</strain>
    </source>
</reference>
<comment type="caution">
    <text evidence="8">The sequence shown here is derived from an EMBL/GenBank/DDBJ whole genome shotgun (WGS) entry which is preliminary data.</text>
</comment>
<comment type="similarity">
    <text evidence="2">Belongs to the UPF0410 family.</text>
</comment>
<evidence type="ECO:0000256" key="7">
    <source>
        <dbReference type="SAM" id="Phobius"/>
    </source>
</evidence>
<dbReference type="OrthoDB" id="5197368at2"/>
<evidence type="ECO:0000256" key="6">
    <source>
        <dbReference type="ARBA" id="ARBA00023136"/>
    </source>
</evidence>
<keyword evidence="6 7" id="KW-0472">Membrane</keyword>
<gene>
    <name evidence="8" type="ORF">CAE01nite_27500</name>
</gene>
<dbReference type="Proteomes" id="UP000321181">
    <property type="component" value="Unassembled WGS sequence"/>
</dbReference>
<evidence type="ECO:0000313" key="8">
    <source>
        <dbReference type="EMBL" id="GEO35025.1"/>
    </source>
</evidence>
<dbReference type="EMBL" id="BJYY01000017">
    <property type="protein sequence ID" value="GEO35025.1"/>
    <property type="molecule type" value="Genomic_DNA"/>
</dbReference>
<dbReference type="PANTHER" id="PTHR33884:SF3">
    <property type="entry name" value="UPF0410 PROTEIN YMGE"/>
    <property type="match status" value="1"/>
</dbReference>
<dbReference type="InterPro" id="IPR007341">
    <property type="entry name" value="Transgly_assoc"/>
</dbReference>
<feature type="transmembrane region" description="Helical" evidence="7">
    <location>
        <begin position="31"/>
        <end position="53"/>
    </location>
</feature>
<keyword evidence="9" id="KW-1185">Reference proteome</keyword>
<keyword evidence="4 7" id="KW-0812">Transmembrane</keyword>
<keyword evidence="5 7" id="KW-1133">Transmembrane helix</keyword>
<sequence length="92" mass="9537">MTVTGIITAIIIGAIIGLLGRLFAPGKQNISIVVTIIVGIIAALLGTAIWNAIQNSGADTPGIDWIELIIQIVLAVIGVSIAARVLGNRRRV</sequence>
<dbReference type="AlphaFoldDB" id="A0A512DEZ4"/>
<evidence type="ECO:0000256" key="4">
    <source>
        <dbReference type="ARBA" id="ARBA00022692"/>
    </source>
</evidence>
<dbReference type="PANTHER" id="PTHR33884">
    <property type="entry name" value="UPF0410 PROTEIN YMGE"/>
    <property type="match status" value="1"/>
</dbReference>
<evidence type="ECO:0000313" key="9">
    <source>
        <dbReference type="Proteomes" id="UP000321181"/>
    </source>
</evidence>
<feature type="transmembrane region" description="Helical" evidence="7">
    <location>
        <begin position="65"/>
        <end position="86"/>
    </location>
</feature>
<feature type="transmembrane region" description="Helical" evidence="7">
    <location>
        <begin position="6"/>
        <end position="24"/>
    </location>
</feature>
<organism evidence="8 9">
    <name type="scientific">Cellulomonas aerilata</name>
    <dbReference type="NCBI Taxonomy" id="515326"/>
    <lineage>
        <taxon>Bacteria</taxon>
        <taxon>Bacillati</taxon>
        <taxon>Actinomycetota</taxon>
        <taxon>Actinomycetes</taxon>
        <taxon>Micrococcales</taxon>
        <taxon>Cellulomonadaceae</taxon>
        <taxon>Cellulomonas</taxon>
    </lineage>
</organism>
<keyword evidence="3" id="KW-1003">Cell membrane</keyword>
<evidence type="ECO:0000256" key="2">
    <source>
        <dbReference type="ARBA" id="ARBA00011006"/>
    </source>
</evidence>
<accession>A0A512DEZ4</accession>
<evidence type="ECO:0000256" key="1">
    <source>
        <dbReference type="ARBA" id="ARBA00004651"/>
    </source>
</evidence>
<evidence type="ECO:0000256" key="5">
    <source>
        <dbReference type="ARBA" id="ARBA00022989"/>
    </source>
</evidence>
<evidence type="ECO:0000256" key="3">
    <source>
        <dbReference type="ARBA" id="ARBA00022475"/>
    </source>
</evidence>
<dbReference type="RefSeq" id="WP_146905690.1">
    <property type="nucleotide sequence ID" value="NZ_BAAARM010000001.1"/>
</dbReference>
<proteinExistence type="inferred from homology"/>